<comment type="caution">
    <text evidence="1">The sequence shown here is derived from an EMBL/GenBank/DDBJ whole genome shotgun (WGS) entry which is preliminary data.</text>
</comment>
<evidence type="ECO:0000313" key="1">
    <source>
        <dbReference type="EMBL" id="MBB6451620.1"/>
    </source>
</evidence>
<name>A0A841PS51_9BACI</name>
<reference evidence="1 2" key="1">
    <citation type="submission" date="2020-08" db="EMBL/GenBank/DDBJ databases">
        <title>Genomic Encyclopedia of Type Strains, Phase IV (KMG-IV): sequencing the most valuable type-strain genomes for metagenomic binning, comparative biology and taxonomic classification.</title>
        <authorList>
            <person name="Goeker M."/>
        </authorList>
    </citation>
    <scope>NUCLEOTIDE SEQUENCE [LARGE SCALE GENOMIC DNA]</scope>
    <source>
        <strain evidence="1 2">DSM 19612</strain>
    </source>
</reference>
<sequence>MTKPVGFDQKILLHHLDYTATEANRTERKEMYEKLEDYLFTEIKGAASRRCAKAMLMKIWFLVEDEHKHLQEEAFKLLPDLSKAERILLHYGMTVLAYPFFGDLVREMGKLFKLQEEVLSQQIGRIMKNLYGERRRVEVATSATLTSLKAWGIITPGEKRYSYIQSKKFSITSNELLQWLAEAIIRNSEGDSLSLDIINSHPTFFPFSYQIGTSDLRDSGFQVNRQGLDMIIVQVV</sequence>
<gene>
    <name evidence="1" type="ORF">HNQ94_000041</name>
</gene>
<organism evidence="1 2">
    <name type="scientific">Salirhabdus euzebyi</name>
    <dbReference type="NCBI Taxonomy" id="394506"/>
    <lineage>
        <taxon>Bacteria</taxon>
        <taxon>Bacillati</taxon>
        <taxon>Bacillota</taxon>
        <taxon>Bacilli</taxon>
        <taxon>Bacillales</taxon>
        <taxon>Bacillaceae</taxon>
        <taxon>Salirhabdus</taxon>
    </lineage>
</organism>
<accession>A0A841PS51</accession>
<evidence type="ECO:0000313" key="2">
    <source>
        <dbReference type="Proteomes" id="UP000581688"/>
    </source>
</evidence>
<protein>
    <submittedName>
        <fullName evidence="1">Uncharacterized protein</fullName>
    </submittedName>
</protein>
<keyword evidence="2" id="KW-1185">Reference proteome</keyword>
<dbReference type="AlphaFoldDB" id="A0A841PS51"/>
<dbReference type="RefSeq" id="WP_174496253.1">
    <property type="nucleotide sequence ID" value="NZ_CADDWK010000007.1"/>
</dbReference>
<dbReference type="Proteomes" id="UP000581688">
    <property type="component" value="Unassembled WGS sequence"/>
</dbReference>
<proteinExistence type="predicted"/>
<dbReference type="EMBL" id="JACHGH010000001">
    <property type="protein sequence ID" value="MBB6451620.1"/>
    <property type="molecule type" value="Genomic_DNA"/>
</dbReference>